<dbReference type="CDD" id="cd00093">
    <property type="entry name" value="HTH_XRE"/>
    <property type="match status" value="1"/>
</dbReference>
<dbReference type="SMART" id="SM00530">
    <property type="entry name" value="HTH_XRE"/>
    <property type="match status" value="1"/>
</dbReference>
<gene>
    <name evidence="2" type="ORF">HZY94_01835</name>
</gene>
<dbReference type="Pfam" id="PF18710">
    <property type="entry name" value="ComR_TPR"/>
    <property type="match status" value="1"/>
</dbReference>
<evidence type="ECO:0000313" key="3">
    <source>
        <dbReference type="Proteomes" id="UP000589521"/>
    </source>
</evidence>
<dbReference type="AlphaFoldDB" id="A0A7Z0M576"/>
<evidence type="ECO:0000313" key="2">
    <source>
        <dbReference type="EMBL" id="NYS95951.1"/>
    </source>
</evidence>
<dbReference type="InterPro" id="IPR001387">
    <property type="entry name" value="Cro/C1-type_HTH"/>
</dbReference>
<accession>A0A7Z0M576</accession>
<feature type="domain" description="HTH cro/C1-type" evidence="1">
    <location>
        <begin position="11"/>
        <end position="66"/>
    </location>
</feature>
<dbReference type="Proteomes" id="UP000589521">
    <property type="component" value="Unassembled WGS sequence"/>
</dbReference>
<dbReference type="Gene3D" id="1.10.260.40">
    <property type="entry name" value="lambda repressor-like DNA-binding domains"/>
    <property type="match status" value="1"/>
</dbReference>
<dbReference type="EMBL" id="JACBXX010000064">
    <property type="protein sequence ID" value="NYS95951.1"/>
    <property type="molecule type" value="Genomic_DNA"/>
</dbReference>
<protein>
    <submittedName>
        <fullName evidence="2">Helix-turn-helix domain-containing protein</fullName>
    </submittedName>
</protein>
<name>A0A7Z0M576_9STRE</name>
<dbReference type="GO" id="GO:0003677">
    <property type="term" value="F:DNA binding"/>
    <property type="evidence" value="ECO:0007669"/>
    <property type="project" value="InterPro"/>
</dbReference>
<dbReference type="RefSeq" id="WP_179924780.1">
    <property type="nucleotide sequence ID" value="NZ_CATKDJ010000146.1"/>
</dbReference>
<dbReference type="SUPFAM" id="SSF47413">
    <property type="entry name" value="lambda repressor-like DNA-binding domains"/>
    <property type="match status" value="1"/>
</dbReference>
<dbReference type="InterPro" id="IPR010982">
    <property type="entry name" value="Lambda_DNA-bd_dom_sf"/>
</dbReference>
<dbReference type="Pfam" id="PF01381">
    <property type="entry name" value="HTH_3"/>
    <property type="match status" value="1"/>
</dbReference>
<comment type="caution">
    <text evidence="2">The sequence shown here is derived from an EMBL/GenBank/DDBJ whole genome shotgun (WGS) entry which is preliminary data.</text>
</comment>
<dbReference type="InterPro" id="IPR040799">
    <property type="entry name" value="ComR_TPR"/>
</dbReference>
<sequence>MITKEELGLRIRKERENQGLSREALCGDEAELTVRQLLRIETGKSLPKLEKLEFLSRVLGVDISTFLGEEKLELPADYLEKKYRLLKTGTHGDPERIAHKRKALEKIYENYYDILPEEELFILDVLERLWDIASGVNLDDSMSADVIYEDYFRQLQEKEVYSTNDLLLLSYHYFFSQNYSQDDRKAIQLVDRLLSQKISGDEIYNRVLLSTLLLLISIQVALRDYGELLRVINRVEQVIEETKQYTGKPVILLTKARYSLFVEGDVEQANQFYDQAKLLGELLDDKLFLQQLEIEKENDFKQKEE</sequence>
<proteinExistence type="predicted"/>
<organism evidence="2 3">
    <name type="scientific">Streptococcus danieliae</name>
    <dbReference type="NCBI Taxonomy" id="747656"/>
    <lineage>
        <taxon>Bacteria</taxon>
        <taxon>Bacillati</taxon>
        <taxon>Bacillota</taxon>
        <taxon>Bacilli</taxon>
        <taxon>Lactobacillales</taxon>
        <taxon>Streptococcaceae</taxon>
        <taxon>Streptococcus</taxon>
    </lineage>
</organism>
<reference evidence="2 3" key="1">
    <citation type="submission" date="2020-07" db="EMBL/GenBank/DDBJ databases">
        <title>MOT database genomes.</title>
        <authorList>
            <person name="Joseph S."/>
            <person name="Aduse-Opoku J."/>
            <person name="Hashim A."/>
            <person name="Wade W."/>
            <person name="Curtis M."/>
        </authorList>
    </citation>
    <scope>NUCLEOTIDE SEQUENCE [LARGE SCALE GENOMIC DNA]</scope>
    <source>
        <strain evidence="2 3">STR</strain>
    </source>
</reference>
<dbReference type="PROSITE" id="PS50943">
    <property type="entry name" value="HTH_CROC1"/>
    <property type="match status" value="1"/>
</dbReference>
<evidence type="ECO:0000259" key="1">
    <source>
        <dbReference type="PROSITE" id="PS50943"/>
    </source>
</evidence>